<feature type="compositionally biased region" description="Polar residues" evidence="9">
    <location>
        <begin position="524"/>
        <end position="540"/>
    </location>
</feature>
<feature type="compositionally biased region" description="Basic and acidic residues" evidence="9">
    <location>
        <begin position="508"/>
        <end position="523"/>
    </location>
</feature>
<evidence type="ECO:0000256" key="10">
    <source>
        <dbReference type="SAM" id="Phobius"/>
    </source>
</evidence>
<protein>
    <recommendedName>
        <fullName evidence="15">ATP-binding cassette transporter</fullName>
    </recommendedName>
</protein>
<dbReference type="OrthoDB" id="6500128at2759"/>
<feature type="transmembrane region" description="Helical" evidence="10">
    <location>
        <begin position="258"/>
        <end position="275"/>
    </location>
</feature>
<dbReference type="Gene3D" id="1.20.1560.10">
    <property type="entry name" value="ABC transporter type 1, transmembrane domain"/>
    <property type="match status" value="2"/>
</dbReference>
<keyword evidence="7 10" id="KW-1133">Transmembrane helix</keyword>
<gene>
    <name evidence="13" type="ORF">EHS25_004485</name>
</gene>
<feature type="region of interest" description="Disordered" evidence="9">
    <location>
        <begin position="1010"/>
        <end position="1054"/>
    </location>
</feature>
<dbReference type="InterPro" id="IPR003593">
    <property type="entry name" value="AAA+_ATPase"/>
</dbReference>
<keyword evidence="8 10" id="KW-0472">Membrane</keyword>
<dbReference type="PROSITE" id="PS50929">
    <property type="entry name" value="ABC_TM1F"/>
    <property type="match status" value="2"/>
</dbReference>
<evidence type="ECO:0000259" key="11">
    <source>
        <dbReference type="PROSITE" id="PS50893"/>
    </source>
</evidence>
<feature type="transmembrane region" description="Helical" evidence="10">
    <location>
        <begin position="1327"/>
        <end position="1346"/>
    </location>
</feature>
<dbReference type="InterPro" id="IPR027417">
    <property type="entry name" value="P-loop_NTPase"/>
</dbReference>
<evidence type="ECO:0000256" key="2">
    <source>
        <dbReference type="ARBA" id="ARBA00022448"/>
    </source>
</evidence>
<evidence type="ECO:0000256" key="4">
    <source>
        <dbReference type="ARBA" id="ARBA00022737"/>
    </source>
</evidence>
<dbReference type="InterPro" id="IPR036640">
    <property type="entry name" value="ABC1_TM_sf"/>
</dbReference>
<evidence type="ECO:0000256" key="9">
    <source>
        <dbReference type="SAM" id="MobiDB-lite"/>
    </source>
</evidence>
<dbReference type="Pfam" id="PF00664">
    <property type="entry name" value="ABC_membrane"/>
    <property type="match status" value="2"/>
</dbReference>
<dbReference type="InterPro" id="IPR050173">
    <property type="entry name" value="ABC_transporter_C-like"/>
</dbReference>
<feature type="transmembrane region" description="Helical" evidence="10">
    <location>
        <begin position="116"/>
        <end position="142"/>
    </location>
</feature>
<keyword evidence="5" id="KW-0547">Nucleotide-binding</keyword>
<evidence type="ECO:0000256" key="5">
    <source>
        <dbReference type="ARBA" id="ARBA00022741"/>
    </source>
</evidence>
<sequence length="1661" mass="183152">MAEAPVQVVMAAQIDLLAKSSKKHPPHVFFRNNLFLLPLVVAASLLLLLLTWLVPKLYRYTRKHLFRPKYQPIFTDDDDEAEADDTPAPPPPPPPMPSGGLASDFKRHIRSLRDAGSVLFVLEVVRTLCLCALLGLSIWATIQAEPPTTEGSASVDADIDILKKHKKGKKHKGHHDQSTLDRYSSLELGEFGVCAFYTYTLLISLLLLTLRPATPLRRQLIAHLDTSLFFAFALYAYRDLWPLLTTYLHPIDINAPSTWARLAILGVAAVLLPLIRPRTYVPADPEHPTPPEKVHPEQTASWWSYIFYEYMTPLVAKAWKTTALPYEELDPLADYDRAEHLYHIHVPGLDPIRRKEQGRKPRHLFYLLVTTFRWEAFIACVMSGIAAAGEVASPVAIQKLLAYLETNGQGSTLRPIFWIAVLFLGPLVTTLSINWYIYVMTRCLVRGEAILTQLLFDHALRLRMKDSTDDEEKKSDESGADDSNGTAPLITVEEVIVHAPGAPQDLAEEVRAEEAEAGLRHSEANGSNSEATEIGSASGSKEQDAKAKAEGAKDASSGQGIAGKINVLMAADVEAVVEGRDLPLVFVFGPVQLALCIWFLYRVLSWSAFVGMFTIVVTLPLPGLLTKKNAEFQQKRMLATDARIDVITEAVGALRMLKMFAWEDRMKHRIAVKREQELTLIWRRRLMNLMTTLLNIVLPVFTMAVTFFVYTVIEGKQLTAATVFSSMTAFELLKGLMGMVFYLANEFVTAGVSINRINNFLHSSEMIDQYTEGKTATIKTPAQLEAESEGLIRLQDATFTWGSKSGSATPGFNLYIPDVTFVKGKINLITGPTGSGKSSLLKALVGELHFIQKEGAFFHLPREGGVSYAAQESWCMSESIKTNILFGEPYDEDRYKQTIMACGLEPDLKLLDEGDDTEIGEKGVTLSGGQKARVTLARAVYGKTDVVLLDDIFSALDTLTSRWIIDNLFLGDLMRGRTVLLVTHHVHLVAPMSDYVVCLNANGSVRSAGAVEEVELSDDESEEELEGIKEGKAKSDEVAETQKPEEEKKANKLVKAEEKAEGRISRQAMFSFFKTFGGPVFWSLYFGLLLGGQGMAAFETYWLGRWANAYDQASDPREVSVTFWLGLYFAFVLIGVLALGASAVLFYVGAVKASRKIHARLVDRIFACKTRFLDSTPVGRIVSRFTKDMKSIDGMFTETFANVMDMSIGLILKFLVVVSLVPLFSLPAIAIGVLGGILGELYMHGQLSVKREMSNAKSPLFSHFAAAVNGIVSIRAYGAEEKLRAEARRRADKYTRAATALWIDVPAMVNGRIADNYSYNLNRWVTVRIDMLGGLFAAALAAFLVYGPRLDASTAGFALSQAISFSATILWWVRMVNQMEVEGNSVERIQDYLVIDQEPSSVPEKEPPASWPTSGEIVLDKLSAKYSEDGPTVLDNLEVTIKSGEKVGIVGRTGSGKSTLALALLRMIPTTGSVLIDGVKTERINLHALRSNVTIIPQDPILLSGSLRFNLDPFGDHDDAELNDALQSSGLGSIRHSETGVSTPQRLTLETQISAGGSNLSQGQRQLVALARALVRDSKVFILDEATASVDFETDALIQKSIRDLPHNTTVLTVAHRLATVMDYDKILVLGAGKLLEFDTPDNLKNKKDSYFAKLVQAMEG</sequence>
<feature type="compositionally biased region" description="Basic and acidic residues" evidence="9">
    <location>
        <begin position="541"/>
        <end position="553"/>
    </location>
</feature>
<feature type="transmembrane region" description="Helical" evidence="10">
    <location>
        <begin position="416"/>
        <end position="437"/>
    </location>
</feature>
<name>A0A427YU76_9TREE</name>
<feature type="region of interest" description="Disordered" evidence="9">
    <location>
        <begin position="466"/>
        <end position="486"/>
    </location>
</feature>
<feature type="transmembrane region" description="Helical" evidence="10">
    <location>
        <begin position="1258"/>
        <end position="1278"/>
    </location>
</feature>
<feature type="transmembrane region" description="Helical" evidence="10">
    <location>
        <begin position="188"/>
        <end position="208"/>
    </location>
</feature>
<dbReference type="GO" id="GO:0005524">
    <property type="term" value="F:ATP binding"/>
    <property type="evidence" value="ECO:0007669"/>
    <property type="project" value="UniProtKB-KW"/>
</dbReference>
<keyword evidence="3 10" id="KW-0812">Transmembrane</keyword>
<feature type="transmembrane region" description="Helical" evidence="10">
    <location>
        <begin position="733"/>
        <end position="754"/>
    </location>
</feature>
<organism evidence="13 14">
    <name type="scientific">Saitozyma podzolica</name>
    <dbReference type="NCBI Taxonomy" id="1890683"/>
    <lineage>
        <taxon>Eukaryota</taxon>
        <taxon>Fungi</taxon>
        <taxon>Dikarya</taxon>
        <taxon>Basidiomycota</taxon>
        <taxon>Agaricomycotina</taxon>
        <taxon>Tremellomycetes</taxon>
        <taxon>Tremellales</taxon>
        <taxon>Trimorphomycetaceae</taxon>
        <taxon>Saitozyma</taxon>
    </lineage>
</organism>
<keyword evidence="2" id="KW-0813">Transport</keyword>
<dbReference type="PANTHER" id="PTHR24223">
    <property type="entry name" value="ATP-BINDING CASSETTE SUB-FAMILY C"/>
    <property type="match status" value="1"/>
</dbReference>
<dbReference type="SMART" id="SM00382">
    <property type="entry name" value="AAA"/>
    <property type="match status" value="2"/>
</dbReference>
<dbReference type="EMBL" id="RSCD01000002">
    <property type="protein sequence ID" value="RSH94680.1"/>
    <property type="molecule type" value="Genomic_DNA"/>
</dbReference>
<dbReference type="PROSITE" id="PS50893">
    <property type="entry name" value="ABC_TRANSPORTER_2"/>
    <property type="match status" value="2"/>
</dbReference>
<comment type="caution">
    <text evidence="13">The sequence shown here is derived from an EMBL/GenBank/DDBJ whole genome shotgun (WGS) entry which is preliminary data.</text>
</comment>
<evidence type="ECO:0000313" key="14">
    <source>
        <dbReference type="Proteomes" id="UP000279259"/>
    </source>
</evidence>
<evidence type="ECO:0000259" key="12">
    <source>
        <dbReference type="PROSITE" id="PS50929"/>
    </source>
</evidence>
<feature type="transmembrane region" description="Helical" evidence="10">
    <location>
        <begin position="220"/>
        <end position="238"/>
    </location>
</feature>
<dbReference type="CDD" id="cd18596">
    <property type="entry name" value="ABC_6TM_VMR1_D1_like"/>
    <property type="match status" value="1"/>
</dbReference>
<accession>A0A427YU76</accession>
<dbReference type="STRING" id="1890683.A0A427YU76"/>
<feature type="domain" description="ABC transporter" evidence="11">
    <location>
        <begin position="1417"/>
        <end position="1657"/>
    </location>
</feature>
<feature type="domain" description="ABC transmembrane type-1" evidence="12">
    <location>
        <begin position="1084"/>
        <end position="1298"/>
    </location>
</feature>
<evidence type="ECO:0000256" key="3">
    <source>
        <dbReference type="ARBA" id="ARBA00022692"/>
    </source>
</evidence>
<feature type="compositionally biased region" description="Basic and acidic residues" evidence="9">
    <location>
        <begin position="1026"/>
        <end position="1054"/>
    </location>
</feature>
<evidence type="ECO:0000256" key="6">
    <source>
        <dbReference type="ARBA" id="ARBA00022840"/>
    </source>
</evidence>
<dbReference type="SUPFAM" id="SSF52540">
    <property type="entry name" value="P-loop containing nucleoside triphosphate hydrolases"/>
    <property type="match status" value="2"/>
</dbReference>
<keyword evidence="14" id="KW-1185">Reference proteome</keyword>
<dbReference type="CDD" id="cd03244">
    <property type="entry name" value="ABCC_MRP_domain2"/>
    <property type="match status" value="1"/>
</dbReference>
<evidence type="ECO:0000256" key="8">
    <source>
        <dbReference type="ARBA" id="ARBA00023136"/>
    </source>
</evidence>
<dbReference type="InterPro" id="IPR003439">
    <property type="entry name" value="ABC_transporter-like_ATP-bd"/>
</dbReference>
<comment type="subcellular location">
    <subcellularLocation>
        <location evidence="1">Membrane</location>
        <topology evidence="1">Multi-pass membrane protein</topology>
    </subcellularLocation>
</comment>
<dbReference type="GO" id="GO:0016020">
    <property type="term" value="C:membrane"/>
    <property type="evidence" value="ECO:0007669"/>
    <property type="project" value="UniProtKB-SubCell"/>
</dbReference>
<evidence type="ECO:0008006" key="15">
    <source>
        <dbReference type="Google" id="ProtNLM"/>
    </source>
</evidence>
<feature type="compositionally biased region" description="Acidic residues" evidence="9">
    <location>
        <begin position="75"/>
        <end position="85"/>
    </location>
</feature>
<feature type="compositionally biased region" description="Pro residues" evidence="9">
    <location>
        <begin position="87"/>
        <end position="97"/>
    </location>
</feature>
<feature type="transmembrane region" description="Helical" evidence="10">
    <location>
        <begin position="34"/>
        <end position="54"/>
    </location>
</feature>
<evidence type="ECO:0000256" key="7">
    <source>
        <dbReference type="ARBA" id="ARBA00022989"/>
    </source>
</evidence>
<feature type="region of interest" description="Disordered" evidence="9">
    <location>
        <begin position="75"/>
        <end position="100"/>
    </location>
</feature>
<dbReference type="FunFam" id="1.20.1560.10:FF:000013">
    <property type="entry name" value="ABC transporter C family member 2"/>
    <property type="match status" value="1"/>
</dbReference>
<dbReference type="Gene3D" id="3.40.50.300">
    <property type="entry name" value="P-loop containing nucleotide triphosphate hydrolases"/>
    <property type="match status" value="2"/>
</dbReference>
<keyword evidence="6" id="KW-0067">ATP-binding</keyword>
<keyword evidence="4" id="KW-0677">Repeat</keyword>
<evidence type="ECO:0000256" key="1">
    <source>
        <dbReference type="ARBA" id="ARBA00004141"/>
    </source>
</evidence>
<evidence type="ECO:0000313" key="13">
    <source>
        <dbReference type="EMBL" id="RSH94680.1"/>
    </source>
</evidence>
<feature type="transmembrane region" description="Helical" evidence="10">
    <location>
        <begin position="1123"/>
        <end position="1148"/>
    </location>
</feature>
<feature type="region of interest" description="Disordered" evidence="9">
    <location>
        <begin position="508"/>
        <end position="558"/>
    </location>
</feature>
<feature type="transmembrane region" description="Helical" evidence="10">
    <location>
        <begin position="582"/>
        <end position="601"/>
    </location>
</feature>
<feature type="transmembrane region" description="Helical" evidence="10">
    <location>
        <begin position="693"/>
        <end position="713"/>
    </location>
</feature>
<dbReference type="Pfam" id="PF00005">
    <property type="entry name" value="ABC_tran"/>
    <property type="match status" value="2"/>
</dbReference>
<dbReference type="FunFam" id="3.40.50.300:FF:000838">
    <property type="entry name" value="ABC multidrug transporter (Eurofung)"/>
    <property type="match status" value="1"/>
</dbReference>
<feature type="domain" description="ABC transporter" evidence="11">
    <location>
        <begin position="792"/>
        <end position="1027"/>
    </location>
</feature>
<feature type="transmembrane region" description="Helical" evidence="10">
    <location>
        <begin position="607"/>
        <end position="626"/>
    </location>
</feature>
<dbReference type="InterPro" id="IPR017871">
    <property type="entry name" value="ABC_transporter-like_CS"/>
</dbReference>
<feature type="transmembrane region" description="Helical" evidence="10">
    <location>
        <begin position="1214"/>
        <end position="1238"/>
    </location>
</feature>
<dbReference type="InterPro" id="IPR011527">
    <property type="entry name" value="ABC1_TM_dom"/>
</dbReference>
<dbReference type="PROSITE" id="PS00211">
    <property type="entry name" value="ABC_TRANSPORTER_1"/>
    <property type="match status" value="2"/>
</dbReference>
<dbReference type="GO" id="GO:0016887">
    <property type="term" value="F:ATP hydrolysis activity"/>
    <property type="evidence" value="ECO:0007669"/>
    <property type="project" value="InterPro"/>
</dbReference>
<feature type="compositionally biased region" description="Basic and acidic residues" evidence="9">
    <location>
        <begin position="466"/>
        <end position="477"/>
    </location>
</feature>
<feature type="compositionally biased region" description="Acidic residues" evidence="9">
    <location>
        <begin position="1012"/>
        <end position="1025"/>
    </location>
</feature>
<dbReference type="CDD" id="cd03250">
    <property type="entry name" value="ABCC_MRP_domain1"/>
    <property type="match status" value="1"/>
</dbReference>
<dbReference type="CDD" id="cd18604">
    <property type="entry name" value="ABC_6TM_VMR1_D2_like"/>
    <property type="match status" value="1"/>
</dbReference>
<feature type="transmembrane region" description="Helical" evidence="10">
    <location>
        <begin position="364"/>
        <end position="388"/>
    </location>
</feature>
<dbReference type="Proteomes" id="UP000279259">
    <property type="component" value="Unassembled WGS sequence"/>
</dbReference>
<reference evidence="13 14" key="1">
    <citation type="submission" date="2018-11" db="EMBL/GenBank/DDBJ databases">
        <title>Genome sequence of Saitozyma podzolica DSM 27192.</title>
        <authorList>
            <person name="Aliyu H."/>
            <person name="Gorte O."/>
            <person name="Ochsenreither K."/>
        </authorList>
    </citation>
    <scope>NUCLEOTIDE SEQUENCE [LARGE SCALE GENOMIC DNA]</scope>
    <source>
        <strain evidence="13 14">DSM 27192</strain>
    </source>
</reference>
<feature type="transmembrane region" description="Helical" evidence="10">
    <location>
        <begin position="1080"/>
        <end position="1103"/>
    </location>
</feature>
<dbReference type="SUPFAM" id="SSF90123">
    <property type="entry name" value="ABC transporter transmembrane region"/>
    <property type="match status" value="2"/>
</dbReference>
<proteinExistence type="predicted"/>
<dbReference type="GO" id="GO:0140359">
    <property type="term" value="F:ABC-type transporter activity"/>
    <property type="evidence" value="ECO:0007669"/>
    <property type="project" value="InterPro"/>
</dbReference>
<dbReference type="PANTHER" id="PTHR24223:SF356">
    <property type="entry name" value="ATP-BINDING CASSETTE TRANSPORTER ABC4"/>
    <property type="match status" value="1"/>
</dbReference>
<feature type="domain" description="ABC transmembrane type-1" evidence="12">
    <location>
        <begin position="377"/>
        <end position="749"/>
    </location>
</feature>